<dbReference type="InterPro" id="IPR006020">
    <property type="entry name" value="PTB/PI_dom"/>
</dbReference>
<proteinExistence type="predicted"/>
<evidence type="ECO:0000313" key="4">
    <source>
        <dbReference type="Proteomes" id="UP000186922"/>
    </source>
</evidence>
<feature type="domain" description="PID" evidence="2">
    <location>
        <begin position="121"/>
        <end position="253"/>
    </location>
</feature>
<sequence length="721" mass="75899">MPSNGSSNDGLWASAKELSLRKKSRARGAPMKERLSNCSDTEESQPPKEEVTVIKKSFSSQLSRNLSQTENVSSLSVVLESAPTSPAVTTPNKAKTTLFSRIRKVPMNGEPGQMDVFHFEGEGLTYKGKLIGIKDVDGPRGDEMCQAAMQELTAALKQSKEHKARITISVSLQGLKLKDEKGTTVLHEHAVPKISYIWRDQSDQRAFAYVYGTPETGHKMIAIKIADKSADALVGSIHQLFQVAFRLKQHELELAKKGQDDTVSNGSDGSSDGRKENGQSATGTDTIQQHGGTRRTGGKVDEANLLDLESELFSLSQGLEQMNHMQAHVAPPTGQDGWADFDGASGSMGSTGSSTGSSGISCDQMSSASSTSSSSSEALGGGRGSTPQSIRTITPDPFDTMVQYQTPPPAMVVPRPVPGQMQGASGWGGSPSLMMAPPGAMPLPQMHGMPMFVPQMSMAGNVGMMGGGFVPVTTPPAVIVNEGVFGASNPFGQAFAQETQNIFGVATDMFGNNSLLNGPSVFDPPPPPPVPKEEKPDPFTLNDDLFADLGGSLGKTRPNSEKPTFPKPIVPKLADLKGESPVLRPALSTIDMNLLQQTVMAVGSVSTSPPQASLIDLANSSSAQMNGMPMRRISSATNSFQPGSVAAPVLPPRPLAHSNSVGTFPGMLPPPVPIPRRSVTQAPVPGVAGFAPPVVVAASNPFGMTPVISGNTDPFADAFFK</sequence>
<feature type="region of interest" description="Disordered" evidence="1">
    <location>
        <begin position="517"/>
        <end position="536"/>
    </location>
</feature>
<accession>A0A1D1W3P5</accession>
<feature type="region of interest" description="Disordered" evidence="1">
    <location>
        <begin position="256"/>
        <end position="300"/>
    </location>
</feature>
<dbReference type="PROSITE" id="PS01179">
    <property type="entry name" value="PID"/>
    <property type="match status" value="1"/>
</dbReference>
<dbReference type="STRING" id="947166.A0A1D1W3P5"/>
<dbReference type="PANTHER" id="PTHR47695">
    <property type="entry name" value="PID DOMAIN-CONTAINING PROTEIN"/>
    <property type="match status" value="1"/>
</dbReference>
<dbReference type="SUPFAM" id="SSF50729">
    <property type="entry name" value="PH domain-like"/>
    <property type="match status" value="1"/>
</dbReference>
<reference evidence="3 4" key="1">
    <citation type="journal article" date="2016" name="Nat. Commun.">
        <title>Extremotolerant tardigrade genome and improved radiotolerance of human cultured cells by tardigrade-unique protein.</title>
        <authorList>
            <person name="Hashimoto T."/>
            <person name="Horikawa D.D."/>
            <person name="Saito Y."/>
            <person name="Kuwahara H."/>
            <person name="Kozuka-Hata H."/>
            <person name="Shin-I T."/>
            <person name="Minakuchi Y."/>
            <person name="Ohishi K."/>
            <person name="Motoyama A."/>
            <person name="Aizu T."/>
            <person name="Enomoto A."/>
            <person name="Kondo K."/>
            <person name="Tanaka S."/>
            <person name="Hara Y."/>
            <person name="Koshikawa S."/>
            <person name="Sagara H."/>
            <person name="Miura T."/>
            <person name="Yokobori S."/>
            <person name="Miyagawa K."/>
            <person name="Suzuki Y."/>
            <person name="Kubo T."/>
            <person name="Oyama M."/>
            <person name="Kohara Y."/>
            <person name="Fujiyama A."/>
            <person name="Arakawa K."/>
            <person name="Katayama T."/>
            <person name="Toyoda A."/>
            <person name="Kunieda T."/>
        </authorList>
    </citation>
    <scope>NUCLEOTIDE SEQUENCE [LARGE SCALE GENOMIC DNA]</scope>
    <source>
        <strain evidence="3 4">YOKOZUNA-1</strain>
    </source>
</reference>
<evidence type="ECO:0000256" key="1">
    <source>
        <dbReference type="SAM" id="MobiDB-lite"/>
    </source>
</evidence>
<dbReference type="OrthoDB" id="10069833at2759"/>
<dbReference type="GO" id="GO:0005737">
    <property type="term" value="C:cytoplasm"/>
    <property type="evidence" value="ECO:0007669"/>
    <property type="project" value="TreeGrafter"/>
</dbReference>
<feature type="compositionally biased region" description="Polar residues" evidence="1">
    <location>
        <begin position="278"/>
        <end position="291"/>
    </location>
</feature>
<feature type="region of interest" description="Disordered" evidence="1">
    <location>
        <begin position="329"/>
        <end position="395"/>
    </location>
</feature>
<dbReference type="Pfam" id="PF00640">
    <property type="entry name" value="PID"/>
    <property type="match status" value="1"/>
</dbReference>
<dbReference type="SMART" id="SM00462">
    <property type="entry name" value="PTB"/>
    <property type="match status" value="1"/>
</dbReference>
<dbReference type="Gene3D" id="2.30.29.30">
    <property type="entry name" value="Pleckstrin-homology domain (PH domain)/Phosphotyrosine-binding domain (PTB)"/>
    <property type="match status" value="1"/>
</dbReference>
<dbReference type="AlphaFoldDB" id="A0A1D1W3P5"/>
<feature type="compositionally biased region" description="Low complexity" evidence="1">
    <location>
        <begin position="343"/>
        <end position="376"/>
    </location>
</feature>
<keyword evidence="4" id="KW-1185">Reference proteome</keyword>
<feature type="compositionally biased region" description="Polar residues" evidence="1">
    <location>
        <begin position="261"/>
        <end position="270"/>
    </location>
</feature>
<organism evidence="3 4">
    <name type="scientific">Ramazzottius varieornatus</name>
    <name type="common">Water bear</name>
    <name type="synonym">Tardigrade</name>
    <dbReference type="NCBI Taxonomy" id="947166"/>
    <lineage>
        <taxon>Eukaryota</taxon>
        <taxon>Metazoa</taxon>
        <taxon>Ecdysozoa</taxon>
        <taxon>Tardigrada</taxon>
        <taxon>Eutardigrada</taxon>
        <taxon>Parachela</taxon>
        <taxon>Hypsibioidea</taxon>
        <taxon>Ramazzottiidae</taxon>
        <taxon>Ramazzottius</taxon>
    </lineage>
</organism>
<dbReference type="Proteomes" id="UP000186922">
    <property type="component" value="Unassembled WGS sequence"/>
</dbReference>
<dbReference type="InterPro" id="IPR011993">
    <property type="entry name" value="PH-like_dom_sf"/>
</dbReference>
<gene>
    <name evidence="3" type="primary">RvY_17866-1</name>
    <name evidence="3" type="synonym">RvY_17866.1</name>
    <name evidence="3" type="ORF">RvY_17866</name>
</gene>
<feature type="region of interest" description="Disordered" evidence="1">
    <location>
        <begin position="21"/>
        <end position="50"/>
    </location>
</feature>
<name>A0A1D1W3P5_RAMVA</name>
<dbReference type="EMBL" id="BDGG01000016">
    <property type="protein sequence ID" value="GAV08127.1"/>
    <property type="molecule type" value="Genomic_DNA"/>
</dbReference>
<evidence type="ECO:0000313" key="3">
    <source>
        <dbReference type="EMBL" id="GAV08127.1"/>
    </source>
</evidence>
<protein>
    <recommendedName>
        <fullName evidence="2">PID domain-containing protein</fullName>
    </recommendedName>
</protein>
<evidence type="ECO:0000259" key="2">
    <source>
        <dbReference type="PROSITE" id="PS01179"/>
    </source>
</evidence>
<comment type="caution">
    <text evidence="3">The sequence shown here is derived from an EMBL/GenBank/DDBJ whole genome shotgun (WGS) entry which is preliminary data.</text>
</comment>
<dbReference type="PANTHER" id="PTHR47695:SF3">
    <property type="entry name" value="PID DOMAIN-CONTAINING PROTEIN"/>
    <property type="match status" value="1"/>
</dbReference>